<sequence>MSKNFYLTTTLPYVNADPHIGFALEIVQADIIARWRSLLGDEVFFNTGVDEHGLKIYRKAQEAGVDTQEYVDEYAARFQKLKEKLNLYPGLHFIRTTDSHHKSAAQEFWHRCAKNGDIEKKFYKTKYCVGCELEKTDSELVNGRCPTHPNLEIEVREEENYFFKFSKYRESLLKLYKDNPTLVAPDFRFNEIKAFVERGLEDFSISRLASKMPWGVPVPGDETQVMYVWFDALINYISTLGWPEDITNFEKFWGTKERPNAIQMAGKDQIRQQAAMWQAMLMSAGLPPTKQIVIHGFINVGGQKMSKSLGNVIDPLIIVDEYGADALRYYLARHINPFEDSDFTMEKFKETYNADLANGLGNLAARIMALAEMHLPAPISRPEPKGFPSEYADALDTYGYNRALDFVWGQIQELDQKITDTKPFKTVKEDPEKGRAQIAELAIGLYAIARMLNPFMPEANTLIKGAVLANKKPANLFPRKE</sequence>
<feature type="domain" description="Methionyl/Leucyl tRNA synthetase" evidence="11">
    <location>
        <begin position="6"/>
        <end position="147"/>
    </location>
</feature>
<keyword evidence="8 10" id="KW-0030">Aminoacyl-tRNA synthetase</keyword>
<dbReference type="InterPro" id="IPR023457">
    <property type="entry name" value="Met-tRNA_synth_2"/>
</dbReference>
<evidence type="ECO:0000313" key="13">
    <source>
        <dbReference type="Proteomes" id="UP000176689"/>
    </source>
</evidence>
<comment type="function">
    <text evidence="1">Is required not only for elongation of protein synthesis but also for the initiation of all mRNA translation through initiator tRNA(fMet) aminoacylation.</text>
</comment>
<dbReference type="InterPro" id="IPR014729">
    <property type="entry name" value="Rossmann-like_a/b/a_fold"/>
</dbReference>
<evidence type="ECO:0000256" key="7">
    <source>
        <dbReference type="ARBA" id="ARBA00022917"/>
    </source>
</evidence>
<gene>
    <name evidence="12" type="ORF">A3F27_03350</name>
</gene>
<keyword evidence="4 10" id="KW-0436">Ligase</keyword>
<evidence type="ECO:0000256" key="9">
    <source>
        <dbReference type="ARBA" id="ARBA00030904"/>
    </source>
</evidence>
<proteinExistence type="inferred from homology"/>
<dbReference type="Gene3D" id="3.40.50.620">
    <property type="entry name" value="HUPs"/>
    <property type="match status" value="1"/>
</dbReference>
<dbReference type="NCBIfam" id="TIGR00398">
    <property type="entry name" value="metG"/>
    <property type="match status" value="1"/>
</dbReference>
<dbReference type="Proteomes" id="UP000176689">
    <property type="component" value="Unassembled WGS sequence"/>
</dbReference>
<dbReference type="Pfam" id="PF09334">
    <property type="entry name" value="tRNA-synt_1g"/>
    <property type="match status" value="2"/>
</dbReference>
<dbReference type="InterPro" id="IPR015413">
    <property type="entry name" value="Methionyl/Leucyl_tRNA_Synth"/>
</dbReference>
<evidence type="ECO:0000256" key="4">
    <source>
        <dbReference type="ARBA" id="ARBA00022598"/>
    </source>
</evidence>
<feature type="domain" description="Methionyl/Leucyl tRNA synthetase" evidence="11">
    <location>
        <begin position="154"/>
        <end position="367"/>
    </location>
</feature>
<comment type="similarity">
    <text evidence="10">Belongs to the class-I aminoacyl-tRNA synthetase family.</text>
</comment>
<evidence type="ECO:0000256" key="8">
    <source>
        <dbReference type="ARBA" id="ARBA00023146"/>
    </source>
</evidence>
<dbReference type="Gene3D" id="1.10.730.10">
    <property type="entry name" value="Isoleucyl-tRNA Synthetase, Domain 1"/>
    <property type="match status" value="1"/>
</dbReference>
<dbReference type="InterPro" id="IPR009080">
    <property type="entry name" value="tRNAsynth_Ia_anticodon-bd"/>
</dbReference>
<dbReference type="AlphaFoldDB" id="A0A1F6E8N6"/>
<dbReference type="EMBL" id="MFLP01000025">
    <property type="protein sequence ID" value="OGG70073.1"/>
    <property type="molecule type" value="Genomic_DNA"/>
</dbReference>
<evidence type="ECO:0000259" key="11">
    <source>
        <dbReference type="Pfam" id="PF09334"/>
    </source>
</evidence>
<dbReference type="GO" id="GO:0004825">
    <property type="term" value="F:methionine-tRNA ligase activity"/>
    <property type="evidence" value="ECO:0007669"/>
    <property type="project" value="UniProtKB-EC"/>
</dbReference>
<keyword evidence="5 10" id="KW-0547">Nucleotide-binding</keyword>
<dbReference type="InterPro" id="IPR014758">
    <property type="entry name" value="Met-tRNA_synth"/>
</dbReference>
<evidence type="ECO:0000256" key="1">
    <source>
        <dbReference type="ARBA" id="ARBA00003314"/>
    </source>
</evidence>
<dbReference type="EC" id="6.1.1.10" evidence="2"/>
<organism evidence="12 13">
    <name type="scientific">Candidatus Kaiserbacteria bacterium RIFCSPHIGHO2_12_FULL_53_13</name>
    <dbReference type="NCBI Taxonomy" id="1798502"/>
    <lineage>
        <taxon>Bacteria</taxon>
        <taxon>Candidatus Kaiseribacteriota</taxon>
    </lineage>
</organism>
<dbReference type="SUPFAM" id="SSF47323">
    <property type="entry name" value="Anticodon-binding domain of a subclass of class I aminoacyl-tRNA synthetases"/>
    <property type="match status" value="1"/>
</dbReference>
<dbReference type="FunFam" id="2.170.220.10:FF:000003">
    <property type="entry name" value="Methionine--tRNA ligase"/>
    <property type="match status" value="1"/>
</dbReference>
<evidence type="ECO:0000256" key="6">
    <source>
        <dbReference type="ARBA" id="ARBA00022840"/>
    </source>
</evidence>
<protein>
    <recommendedName>
        <fullName evidence="3">Methionine--tRNA ligase</fullName>
        <ecNumber evidence="2">6.1.1.10</ecNumber>
    </recommendedName>
    <alternativeName>
        <fullName evidence="9">Methionyl-tRNA synthetase</fullName>
    </alternativeName>
</protein>
<reference evidence="12 13" key="1">
    <citation type="journal article" date="2016" name="Nat. Commun.">
        <title>Thousands of microbial genomes shed light on interconnected biogeochemical processes in an aquifer system.</title>
        <authorList>
            <person name="Anantharaman K."/>
            <person name="Brown C.T."/>
            <person name="Hug L.A."/>
            <person name="Sharon I."/>
            <person name="Castelle C.J."/>
            <person name="Probst A.J."/>
            <person name="Thomas B.C."/>
            <person name="Singh A."/>
            <person name="Wilkins M.J."/>
            <person name="Karaoz U."/>
            <person name="Brodie E.L."/>
            <person name="Williams K.H."/>
            <person name="Hubbard S.S."/>
            <person name="Banfield J.F."/>
        </authorList>
    </citation>
    <scope>NUCLEOTIDE SEQUENCE [LARGE SCALE GENOMIC DNA]</scope>
</reference>
<keyword evidence="6 10" id="KW-0067">ATP-binding</keyword>
<comment type="caution">
    <text evidence="12">The sequence shown here is derived from an EMBL/GenBank/DDBJ whole genome shotgun (WGS) entry which is preliminary data.</text>
</comment>
<dbReference type="InterPro" id="IPR033911">
    <property type="entry name" value="MetRS_core"/>
</dbReference>
<dbReference type="PANTHER" id="PTHR43326">
    <property type="entry name" value="METHIONYL-TRNA SYNTHETASE"/>
    <property type="match status" value="1"/>
</dbReference>
<dbReference type="GO" id="GO:0006431">
    <property type="term" value="P:methionyl-tRNA aminoacylation"/>
    <property type="evidence" value="ECO:0007669"/>
    <property type="project" value="InterPro"/>
</dbReference>
<evidence type="ECO:0000256" key="5">
    <source>
        <dbReference type="ARBA" id="ARBA00022741"/>
    </source>
</evidence>
<dbReference type="PRINTS" id="PR01041">
    <property type="entry name" value="TRNASYNTHMET"/>
</dbReference>
<evidence type="ECO:0000313" key="12">
    <source>
        <dbReference type="EMBL" id="OGG70073.1"/>
    </source>
</evidence>
<keyword evidence="7 10" id="KW-0648">Protein biosynthesis</keyword>
<dbReference type="SUPFAM" id="SSF52374">
    <property type="entry name" value="Nucleotidylyl transferase"/>
    <property type="match status" value="1"/>
</dbReference>
<dbReference type="GO" id="GO:0005524">
    <property type="term" value="F:ATP binding"/>
    <property type="evidence" value="ECO:0007669"/>
    <property type="project" value="UniProtKB-KW"/>
</dbReference>
<dbReference type="CDD" id="cd00814">
    <property type="entry name" value="MetRS_core"/>
    <property type="match status" value="1"/>
</dbReference>
<accession>A0A1F6E8N6</accession>
<dbReference type="PANTHER" id="PTHR43326:SF1">
    <property type="entry name" value="METHIONINE--TRNA LIGASE, MITOCHONDRIAL"/>
    <property type="match status" value="1"/>
</dbReference>
<evidence type="ECO:0000256" key="2">
    <source>
        <dbReference type="ARBA" id="ARBA00012838"/>
    </source>
</evidence>
<evidence type="ECO:0000256" key="10">
    <source>
        <dbReference type="RuleBase" id="RU363039"/>
    </source>
</evidence>
<name>A0A1F6E8N6_9BACT</name>
<evidence type="ECO:0000256" key="3">
    <source>
        <dbReference type="ARBA" id="ARBA00018753"/>
    </source>
</evidence>
<dbReference type="Gene3D" id="2.170.220.10">
    <property type="match status" value="1"/>
</dbReference>